<dbReference type="GO" id="GO:0000026">
    <property type="term" value="F:alpha-1,2-mannosyltransferase activity"/>
    <property type="evidence" value="ECO:0007669"/>
    <property type="project" value="TreeGrafter"/>
</dbReference>
<gene>
    <name evidence="8" type="primary">NCAS0G03720</name>
    <name evidence="8" type="ordered locus">NCAS_0G03720</name>
</gene>
<evidence type="ECO:0000256" key="5">
    <source>
        <dbReference type="ARBA" id="ARBA00022968"/>
    </source>
</evidence>
<keyword evidence="3" id="KW-0328">Glycosyltransferase</keyword>
<feature type="transmembrane region" description="Helical" evidence="7">
    <location>
        <begin position="12"/>
        <end position="39"/>
    </location>
</feature>
<dbReference type="AlphaFoldDB" id="G0VHF3"/>
<dbReference type="GeneID" id="96904924"/>
<organism evidence="8 9">
    <name type="scientific">Naumovozyma castellii</name>
    <name type="common">Yeast</name>
    <name type="synonym">Saccharomyces castellii</name>
    <dbReference type="NCBI Taxonomy" id="27288"/>
    <lineage>
        <taxon>Eukaryota</taxon>
        <taxon>Fungi</taxon>
        <taxon>Dikarya</taxon>
        <taxon>Ascomycota</taxon>
        <taxon>Saccharomycotina</taxon>
        <taxon>Saccharomycetes</taxon>
        <taxon>Saccharomycetales</taxon>
        <taxon>Saccharomycetaceae</taxon>
        <taxon>Naumovozyma</taxon>
    </lineage>
</organism>
<dbReference type="EMBL" id="HE576758">
    <property type="protein sequence ID" value="CCC71259.1"/>
    <property type="molecule type" value="Genomic_DNA"/>
</dbReference>
<dbReference type="InterPro" id="IPR002685">
    <property type="entry name" value="Glyco_trans_15"/>
</dbReference>
<dbReference type="RefSeq" id="XP_003677611.1">
    <property type="nucleotide sequence ID" value="XM_003677563.1"/>
</dbReference>
<protein>
    <recommendedName>
        <fullName evidence="10">Mannosyltransferase</fullName>
    </recommendedName>
</protein>
<dbReference type="GO" id="GO:0005794">
    <property type="term" value="C:Golgi apparatus"/>
    <property type="evidence" value="ECO:0007669"/>
    <property type="project" value="TreeGrafter"/>
</dbReference>
<dbReference type="Proteomes" id="UP000001640">
    <property type="component" value="Chromosome 7"/>
</dbReference>
<dbReference type="OMA" id="TIDEISW"/>
<dbReference type="SUPFAM" id="SSF53448">
    <property type="entry name" value="Nucleotide-diphospho-sugar transferases"/>
    <property type="match status" value="1"/>
</dbReference>
<dbReference type="GO" id="GO:0016020">
    <property type="term" value="C:membrane"/>
    <property type="evidence" value="ECO:0007669"/>
    <property type="project" value="UniProtKB-SubCell"/>
</dbReference>
<dbReference type="Gene3D" id="3.90.550.10">
    <property type="entry name" value="Spore Coat Polysaccharide Biosynthesis Protein SpsA, Chain A"/>
    <property type="match status" value="1"/>
</dbReference>
<dbReference type="PANTHER" id="PTHR31121">
    <property type="entry name" value="ALPHA-1,2 MANNOSYLTRANSFERASE KTR1"/>
    <property type="match status" value="1"/>
</dbReference>
<feature type="active site" description="Nucleophile" evidence="6">
    <location>
        <position position="362"/>
    </location>
</feature>
<dbReference type="PIRSF" id="PIRSF018153">
    <property type="entry name" value="Glyco_trans_15"/>
    <property type="match status" value="1"/>
</dbReference>
<evidence type="ECO:0000256" key="6">
    <source>
        <dbReference type="PIRSR" id="PIRSR018153-1"/>
    </source>
</evidence>
<dbReference type="HOGENOM" id="CLU_024327_2_0_1"/>
<evidence type="ECO:0008006" key="10">
    <source>
        <dbReference type="Google" id="ProtNLM"/>
    </source>
</evidence>
<accession>G0VHF3</accession>
<evidence type="ECO:0000313" key="8">
    <source>
        <dbReference type="EMBL" id="CCC71259.1"/>
    </source>
</evidence>
<name>G0VHF3_NAUCA</name>
<keyword evidence="7" id="KW-0812">Transmembrane</keyword>
<dbReference type="InParanoid" id="G0VHF3"/>
<evidence type="ECO:0000256" key="2">
    <source>
        <dbReference type="ARBA" id="ARBA00007677"/>
    </source>
</evidence>
<dbReference type="eggNOG" id="KOG4472">
    <property type="taxonomic scope" value="Eukaryota"/>
</dbReference>
<keyword evidence="5" id="KW-0735">Signal-anchor</keyword>
<keyword evidence="7" id="KW-1133">Transmembrane helix</keyword>
<proteinExistence type="inferred from homology"/>
<evidence type="ECO:0000256" key="3">
    <source>
        <dbReference type="ARBA" id="ARBA00022676"/>
    </source>
</evidence>
<dbReference type="KEGG" id="ncs:NCAS_0G03720"/>
<evidence type="ECO:0000256" key="7">
    <source>
        <dbReference type="SAM" id="Phobius"/>
    </source>
</evidence>
<comment type="similarity">
    <text evidence="2">Belongs to the glycosyltransferase 15 family.</text>
</comment>
<sequence length="527" mass="62973">MLTRIKRFPLHLVRYLVAECNGMVLMMLLALIITIIVVITSSAGDTYDPKLRIIPYSSQNLDSQLDSVFVQGCADPMVSLEKGGERMNATFVMLTRNEELKSVVNTIKSIESHFNQWFHYPYVFLNNEPFTEEFQTEVSRWITTDDVEFGTLNEIEWEFPQEVTERPEFQQFIHDQGDRGILYGNMESYHRMCRFYSGIFYKHPLLQKREWYWRLEPDVEFFCDLTYDPFREMSEKGKRYGFTVFIPELYWTVPNLCRSVKSFIREKKVEVKSVWKLFTTNYNVMDPEQTPEELNQWINFEEQVEGKILEKVGIDFLLENEEHDNEKSWKLLIDKAKSKKPLVEDKFDNEEYNLCHFWSNFEIARIDTFDNEIYNSFFQYLESSGGFWKERWGDAPVHSFGLSLVLNLDEVHYFRDIGYRHSQVYHCPKNSRNQLPYKQGDNDIYKRKRRTSYDSEWDNGTGCRCKCPDNKRELEDTTHHCFDLWLELTHELDNRKLVNFKSLETQIKHDFINQLKEMDQQAVESQT</sequence>
<dbReference type="InterPro" id="IPR029044">
    <property type="entry name" value="Nucleotide-diphossugar_trans"/>
</dbReference>
<evidence type="ECO:0000256" key="4">
    <source>
        <dbReference type="ARBA" id="ARBA00022679"/>
    </source>
</evidence>
<keyword evidence="4" id="KW-0808">Transferase</keyword>
<reference key="2">
    <citation type="submission" date="2011-08" db="EMBL/GenBank/DDBJ databases">
        <title>Genome sequence of Naumovozyma castellii.</title>
        <authorList>
            <person name="Gordon J.L."/>
            <person name="Armisen D."/>
            <person name="Proux-Wera E."/>
            <person name="OhEigeartaigh S.S."/>
            <person name="Byrne K.P."/>
            <person name="Wolfe K.H."/>
        </authorList>
    </citation>
    <scope>NUCLEOTIDE SEQUENCE</scope>
    <source>
        <strain>Type strain:CBS 4309</strain>
    </source>
</reference>
<keyword evidence="7" id="KW-0472">Membrane</keyword>
<comment type="subcellular location">
    <subcellularLocation>
        <location evidence="1">Membrane</location>
        <topology evidence="1">Single-pass type II membrane protein</topology>
    </subcellularLocation>
</comment>
<dbReference type="PANTHER" id="PTHR31121:SF2">
    <property type="entry name" value="MANNOSYLTRANSFERASE KTR5-RELATED"/>
    <property type="match status" value="1"/>
</dbReference>
<evidence type="ECO:0000313" key="9">
    <source>
        <dbReference type="Proteomes" id="UP000001640"/>
    </source>
</evidence>
<dbReference type="Pfam" id="PF01793">
    <property type="entry name" value="Glyco_transf_15"/>
    <property type="match status" value="2"/>
</dbReference>
<dbReference type="GO" id="GO:0006487">
    <property type="term" value="P:protein N-linked glycosylation"/>
    <property type="evidence" value="ECO:0007669"/>
    <property type="project" value="TreeGrafter"/>
</dbReference>
<evidence type="ECO:0000256" key="1">
    <source>
        <dbReference type="ARBA" id="ARBA00004606"/>
    </source>
</evidence>
<keyword evidence="9" id="KW-1185">Reference proteome</keyword>
<dbReference type="OrthoDB" id="439943at2759"/>
<reference evidence="8 9" key="1">
    <citation type="journal article" date="2011" name="Proc. Natl. Acad. Sci. U.S.A.">
        <title>Evolutionary erosion of yeast sex chromosomes by mating-type switching accidents.</title>
        <authorList>
            <person name="Gordon J.L."/>
            <person name="Armisen D."/>
            <person name="Proux-Wera E."/>
            <person name="Oheigeartaigh S.S."/>
            <person name="Byrne K.P."/>
            <person name="Wolfe K.H."/>
        </authorList>
    </citation>
    <scope>NUCLEOTIDE SEQUENCE [LARGE SCALE GENOMIC DNA]</scope>
    <source>
        <strain evidence="9">ATCC 76901 / BCRC 22586 / CBS 4309 / NBRC 1992 / NRRL Y-12630</strain>
    </source>
</reference>
<dbReference type="GO" id="GO:0000032">
    <property type="term" value="P:cell wall mannoprotein biosynthetic process"/>
    <property type="evidence" value="ECO:0007669"/>
    <property type="project" value="TreeGrafter"/>
</dbReference>